<evidence type="ECO:0000313" key="1">
    <source>
        <dbReference type="EMBL" id="MDL5155623.1"/>
    </source>
</evidence>
<dbReference type="SUPFAM" id="SSF54909">
    <property type="entry name" value="Dimeric alpha+beta barrel"/>
    <property type="match status" value="1"/>
</dbReference>
<comment type="caution">
    <text evidence="1">The sequence shown here is derived from an EMBL/GenBank/DDBJ whole genome shotgun (WGS) entry which is preliminary data.</text>
</comment>
<dbReference type="EMBL" id="JASVWF010000001">
    <property type="protein sequence ID" value="MDL5155623.1"/>
    <property type="molecule type" value="Genomic_DNA"/>
</dbReference>
<dbReference type="RefSeq" id="WP_286051708.1">
    <property type="nucleotide sequence ID" value="NZ_JASVWF010000001.1"/>
</dbReference>
<accession>A0ABT7M860</accession>
<keyword evidence="2" id="KW-1185">Reference proteome</keyword>
<protein>
    <submittedName>
        <fullName evidence="1">Antibiotic biosynthesis monooxygenase</fullName>
    </submittedName>
</protein>
<sequence length="96" mass="10350">MYARVITGEAGSAGIEDFLVFAREQLADADRQAGFEGYYVLTDADSGKVVVISLWTTREQMEAVAQAQPNGIRSEDGAAAVLSSMLLETYEVALRS</sequence>
<organism evidence="1 2">
    <name type="scientific">Actinomycetospora termitidis</name>
    <dbReference type="NCBI Taxonomy" id="3053470"/>
    <lineage>
        <taxon>Bacteria</taxon>
        <taxon>Bacillati</taxon>
        <taxon>Actinomycetota</taxon>
        <taxon>Actinomycetes</taxon>
        <taxon>Pseudonocardiales</taxon>
        <taxon>Pseudonocardiaceae</taxon>
        <taxon>Actinomycetospora</taxon>
    </lineage>
</organism>
<gene>
    <name evidence="1" type="ORF">QRT03_06635</name>
</gene>
<keyword evidence="1" id="KW-0560">Oxidoreductase</keyword>
<reference evidence="1 2" key="1">
    <citation type="submission" date="2023-06" db="EMBL/GenBank/DDBJ databases">
        <title>Actinomycetospora Odt1-22.</title>
        <authorList>
            <person name="Supong K."/>
        </authorList>
    </citation>
    <scope>NUCLEOTIDE SEQUENCE [LARGE SCALE GENOMIC DNA]</scope>
    <source>
        <strain evidence="1 2">Odt1-22</strain>
    </source>
</reference>
<dbReference type="Gene3D" id="3.30.70.100">
    <property type="match status" value="1"/>
</dbReference>
<dbReference type="Proteomes" id="UP001231924">
    <property type="component" value="Unassembled WGS sequence"/>
</dbReference>
<dbReference type="GO" id="GO:0004497">
    <property type="term" value="F:monooxygenase activity"/>
    <property type="evidence" value="ECO:0007669"/>
    <property type="project" value="UniProtKB-KW"/>
</dbReference>
<keyword evidence="1" id="KW-0503">Monooxygenase</keyword>
<name>A0ABT7M860_9PSEU</name>
<dbReference type="InterPro" id="IPR011008">
    <property type="entry name" value="Dimeric_a/b-barrel"/>
</dbReference>
<proteinExistence type="predicted"/>
<evidence type="ECO:0000313" key="2">
    <source>
        <dbReference type="Proteomes" id="UP001231924"/>
    </source>
</evidence>